<dbReference type="InterPro" id="IPR050287">
    <property type="entry name" value="MTA/SAH_deaminase"/>
</dbReference>
<keyword evidence="1" id="KW-0378">Hydrolase</keyword>
<evidence type="ECO:0000313" key="4">
    <source>
        <dbReference type="EMBL" id="AKF02908.1"/>
    </source>
</evidence>
<keyword evidence="5" id="KW-1185">Reference proteome</keyword>
<evidence type="ECO:0000256" key="1">
    <source>
        <dbReference type="ARBA" id="ARBA00022801"/>
    </source>
</evidence>
<proteinExistence type="predicted"/>
<organism evidence="4 5">
    <name type="scientific">Sandaracinus amylolyticus</name>
    <dbReference type="NCBI Taxonomy" id="927083"/>
    <lineage>
        <taxon>Bacteria</taxon>
        <taxon>Pseudomonadati</taxon>
        <taxon>Myxococcota</taxon>
        <taxon>Polyangia</taxon>
        <taxon>Polyangiales</taxon>
        <taxon>Sandaracinaceae</taxon>
        <taxon>Sandaracinus</taxon>
    </lineage>
</organism>
<dbReference type="RefSeq" id="WP_053230401.1">
    <property type="nucleotide sequence ID" value="NZ_CP011125.1"/>
</dbReference>
<protein>
    <recommendedName>
        <fullName evidence="3">Amidohydrolase-related domain-containing protein</fullName>
    </recommendedName>
</protein>
<dbReference type="SUPFAM" id="SSF51338">
    <property type="entry name" value="Composite domain of metallo-dependent hydrolases"/>
    <property type="match status" value="1"/>
</dbReference>
<reference evidence="4 5" key="1">
    <citation type="submission" date="2015-03" db="EMBL/GenBank/DDBJ databases">
        <title>Genome assembly of Sandaracinus amylolyticus DSM 53668.</title>
        <authorList>
            <person name="Sharma G."/>
            <person name="Subramanian S."/>
        </authorList>
    </citation>
    <scope>NUCLEOTIDE SEQUENCE [LARGE SCALE GENOMIC DNA]</scope>
    <source>
        <strain evidence="4 5">DSM 53668</strain>
    </source>
</reference>
<evidence type="ECO:0000313" key="5">
    <source>
        <dbReference type="Proteomes" id="UP000034883"/>
    </source>
</evidence>
<evidence type="ECO:0000256" key="2">
    <source>
        <dbReference type="SAM" id="MobiDB-lite"/>
    </source>
</evidence>
<dbReference type="OrthoDB" id="9782972at2"/>
<dbReference type="Proteomes" id="UP000034883">
    <property type="component" value="Chromosome"/>
</dbReference>
<feature type="compositionally biased region" description="Low complexity" evidence="2">
    <location>
        <begin position="55"/>
        <end position="67"/>
    </location>
</feature>
<dbReference type="KEGG" id="samy:DB32_000056"/>
<feature type="domain" description="Amidohydrolase-related" evidence="3">
    <location>
        <begin position="336"/>
        <end position="463"/>
    </location>
</feature>
<dbReference type="InterPro" id="IPR006680">
    <property type="entry name" value="Amidohydro-rel"/>
</dbReference>
<dbReference type="Gene3D" id="2.30.40.10">
    <property type="entry name" value="Urease, subunit C, domain 1"/>
    <property type="match status" value="1"/>
</dbReference>
<dbReference type="Pfam" id="PF01979">
    <property type="entry name" value="Amidohydro_1"/>
    <property type="match status" value="1"/>
</dbReference>
<dbReference type="PANTHER" id="PTHR43794">
    <property type="entry name" value="AMINOHYDROLASE SSNA-RELATED"/>
    <property type="match status" value="1"/>
</dbReference>
<dbReference type="SUPFAM" id="SSF51556">
    <property type="entry name" value="Metallo-dependent hydrolases"/>
    <property type="match status" value="1"/>
</dbReference>
<dbReference type="InterPro" id="IPR032466">
    <property type="entry name" value="Metal_Hydrolase"/>
</dbReference>
<dbReference type="InterPro" id="IPR011059">
    <property type="entry name" value="Metal-dep_hydrolase_composite"/>
</dbReference>
<accession>A0A0F6VYR6</accession>
<dbReference type="STRING" id="927083.DB32_000056"/>
<dbReference type="EMBL" id="CP011125">
    <property type="protein sequence ID" value="AKF02908.1"/>
    <property type="molecule type" value="Genomic_DNA"/>
</dbReference>
<name>A0A0F6VYR6_9BACT</name>
<dbReference type="AlphaFoldDB" id="A0A0F6VYR6"/>
<evidence type="ECO:0000259" key="3">
    <source>
        <dbReference type="Pfam" id="PF01979"/>
    </source>
</evidence>
<sequence>MSLSLALAGCPGGTSPADAGPPDATTSGDDDAAMPIDAAVPDDAQPPIDASDPDGGAPTGSAAAPPAEIVRTGTGGFLLRGTVLAPDGPIVDGEVLIVGDSITCVAEDCSASPSADTVMIIDTHATISAGLIDAHNHATYDFLPEWVPADMRLFGNRYEWRADADYRAHVEPEARLESWGSGDPRNRQHMCAALRYAELRSVIHGTTTMMGQAPNRECAQGLVRSAEHAHGLGTNRMRTTISGACESALNDTARTSIVNAFRSGETTRHAVHMGEGYTGGGVATDPTRELDCYAGRHRYTTSLLSDTDGTPFGAALFIHAVPFDDDDLVEAMGAGAHFVWSPSSNILLYGRTAPIGRMLELGLPVALGPDWTVSGSDELLSEMRFALDWAAAEGVSQVTPESLVEMATIGGADAVDLDASIGRLAPDLRADVVVFGRVASSDPYLAVTDSRAADVRLVMIDGRAYYGDLPLEGATAFNGSCDTVDACGTSKFLCAAGTTDAATPGAETVDEIEALLRNYLETGWLEDPDGSGPLAPEPRAFVLDGDDLAPLIDCSL</sequence>
<feature type="region of interest" description="Disordered" evidence="2">
    <location>
        <begin position="1"/>
        <end position="67"/>
    </location>
</feature>
<dbReference type="Gene3D" id="3.20.20.140">
    <property type="entry name" value="Metal-dependent hydrolases"/>
    <property type="match status" value="1"/>
</dbReference>
<dbReference type="GO" id="GO:0016810">
    <property type="term" value="F:hydrolase activity, acting on carbon-nitrogen (but not peptide) bonds"/>
    <property type="evidence" value="ECO:0007669"/>
    <property type="project" value="InterPro"/>
</dbReference>
<dbReference type="PANTHER" id="PTHR43794:SF11">
    <property type="entry name" value="AMIDOHYDROLASE-RELATED DOMAIN-CONTAINING PROTEIN"/>
    <property type="match status" value="1"/>
</dbReference>
<gene>
    <name evidence="4" type="ORF">DB32_000056</name>
</gene>